<dbReference type="GO" id="GO:0043165">
    <property type="term" value="P:Gram-negative-bacterium-type cell outer membrane assembly"/>
    <property type="evidence" value="ECO:0007669"/>
    <property type="project" value="InterPro"/>
</dbReference>
<proteinExistence type="predicted"/>
<gene>
    <name evidence="1" type="ORF">METZ01_LOCUS18141</name>
</gene>
<organism evidence="1">
    <name type="scientific">marine metagenome</name>
    <dbReference type="NCBI Taxonomy" id="408172"/>
    <lineage>
        <taxon>unclassified sequences</taxon>
        <taxon>metagenomes</taxon>
        <taxon>ecological metagenomes</taxon>
    </lineage>
</organism>
<name>A0A381PGE7_9ZZZZ</name>
<accession>A0A381PGE7</accession>
<protein>
    <submittedName>
        <fullName evidence="1">Uncharacterized protein</fullName>
    </submittedName>
</protein>
<evidence type="ECO:0000313" key="1">
    <source>
        <dbReference type="EMBL" id="SUZ65287.1"/>
    </source>
</evidence>
<dbReference type="EMBL" id="UINC01000955">
    <property type="protein sequence ID" value="SUZ65287.1"/>
    <property type="molecule type" value="Genomic_DNA"/>
</dbReference>
<dbReference type="GO" id="GO:0019867">
    <property type="term" value="C:outer membrane"/>
    <property type="evidence" value="ECO:0007669"/>
    <property type="project" value="InterPro"/>
</dbReference>
<sequence length="180" mass="20085">MNIRSLILLCFIYSSFPFLAAEDVTVDYRYFGNHNTDFSNIRVSLSVGEITDGRNTDDPKLITEDYLAENPLTDIVRDALIQGFEHGGAMLVPDSGDMKLVGRINSSEAQVVDREGVASIQLTIRTNVQLQGRGRTIWETTLFGRGVVPASDGIVAAVHRSMDRMIRELVNDDYFLIELN</sequence>
<dbReference type="AlphaFoldDB" id="A0A381PGE7"/>
<reference evidence="1" key="1">
    <citation type="submission" date="2018-05" db="EMBL/GenBank/DDBJ databases">
        <authorList>
            <person name="Lanie J.A."/>
            <person name="Ng W.-L."/>
            <person name="Kazmierczak K.M."/>
            <person name="Andrzejewski T.M."/>
            <person name="Davidsen T.M."/>
            <person name="Wayne K.J."/>
            <person name="Tettelin H."/>
            <person name="Glass J.I."/>
            <person name="Rusch D."/>
            <person name="Podicherti R."/>
            <person name="Tsui H.-C.T."/>
            <person name="Winkler M.E."/>
        </authorList>
    </citation>
    <scope>NUCLEOTIDE SEQUENCE</scope>
</reference>